<organism evidence="3">
    <name type="scientific">Dissoconium aciculare CBS 342.82</name>
    <dbReference type="NCBI Taxonomy" id="1314786"/>
    <lineage>
        <taxon>Eukaryota</taxon>
        <taxon>Fungi</taxon>
        <taxon>Dikarya</taxon>
        <taxon>Ascomycota</taxon>
        <taxon>Pezizomycotina</taxon>
        <taxon>Dothideomycetes</taxon>
        <taxon>Dothideomycetidae</taxon>
        <taxon>Mycosphaerellales</taxon>
        <taxon>Dissoconiaceae</taxon>
        <taxon>Dissoconium</taxon>
    </lineage>
</organism>
<proteinExistence type="predicted"/>
<feature type="region of interest" description="Disordered" evidence="1">
    <location>
        <begin position="104"/>
        <end position="208"/>
    </location>
</feature>
<dbReference type="OrthoDB" id="5395975at2759"/>
<dbReference type="AlphaFoldDB" id="A0A6J3MH08"/>
<name>A0A6J3MH08_9PEZI</name>
<feature type="compositionally biased region" description="Polar residues" evidence="1">
    <location>
        <begin position="108"/>
        <end position="128"/>
    </location>
</feature>
<reference evidence="3" key="2">
    <citation type="submission" date="2020-04" db="EMBL/GenBank/DDBJ databases">
        <authorList>
            <consortium name="NCBI Genome Project"/>
        </authorList>
    </citation>
    <scope>NUCLEOTIDE SEQUENCE</scope>
    <source>
        <strain evidence="3">CBS 342.82</strain>
    </source>
</reference>
<reference evidence="3" key="1">
    <citation type="submission" date="2020-01" db="EMBL/GenBank/DDBJ databases">
        <authorList>
            <consortium name="DOE Joint Genome Institute"/>
            <person name="Haridas S."/>
            <person name="Albert R."/>
            <person name="Binder M."/>
            <person name="Bloem J."/>
            <person name="Labutti K."/>
            <person name="Salamov A."/>
            <person name="Andreopoulos B."/>
            <person name="Baker S.E."/>
            <person name="Barry K."/>
            <person name="Bills G."/>
            <person name="Bluhm B.H."/>
            <person name="Cannon C."/>
            <person name="Castanera R."/>
            <person name="Culley D.E."/>
            <person name="Daum C."/>
            <person name="Ezra D."/>
            <person name="Gonzalez J.B."/>
            <person name="Henrissat B."/>
            <person name="Kuo A."/>
            <person name="Liang C."/>
            <person name="Lipzen A."/>
            <person name="Lutzoni F."/>
            <person name="Magnuson J."/>
            <person name="Mondo S."/>
            <person name="Nolan M."/>
            <person name="Ohm R."/>
            <person name="Pangilinan J."/>
            <person name="Park H.-J."/>
            <person name="Ramirez L."/>
            <person name="Alfaro M."/>
            <person name="Sun H."/>
            <person name="Tritt A."/>
            <person name="Yoshinaga Y."/>
            <person name="Zwiers L.-H."/>
            <person name="Turgeon B.G."/>
            <person name="Goodwin S.B."/>
            <person name="Spatafora J.W."/>
            <person name="Crous P.W."/>
            <person name="Grigoriev I.V."/>
        </authorList>
    </citation>
    <scope>NUCLEOTIDE SEQUENCE</scope>
    <source>
        <strain evidence="3">CBS 342.82</strain>
    </source>
</reference>
<gene>
    <name evidence="3" type="ORF">K489DRAFT_406962</name>
</gene>
<protein>
    <submittedName>
        <fullName evidence="3">Uncharacterized protein</fullName>
    </submittedName>
</protein>
<dbReference type="Proteomes" id="UP000504637">
    <property type="component" value="Unplaced"/>
</dbReference>
<evidence type="ECO:0000256" key="1">
    <source>
        <dbReference type="SAM" id="MobiDB-lite"/>
    </source>
</evidence>
<evidence type="ECO:0000313" key="3">
    <source>
        <dbReference type="RefSeq" id="XP_033463218.1"/>
    </source>
</evidence>
<evidence type="ECO:0000313" key="2">
    <source>
        <dbReference type="Proteomes" id="UP000504637"/>
    </source>
</evidence>
<dbReference type="RefSeq" id="XP_033463218.1">
    <property type="nucleotide sequence ID" value="XM_033607313.1"/>
</dbReference>
<feature type="compositionally biased region" description="Polar residues" evidence="1">
    <location>
        <begin position="171"/>
        <end position="186"/>
    </location>
</feature>
<feature type="region of interest" description="Disordered" evidence="1">
    <location>
        <begin position="221"/>
        <end position="254"/>
    </location>
</feature>
<reference evidence="3" key="3">
    <citation type="submission" date="2025-08" db="UniProtKB">
        <authorList>
            <consortium name="RefSeq"/>
        </authorList>
    </citation>
    <scope>IDENTIFICATION</scope>
    <source>
        <strain evidence="3">CBS 342.82</strain>
    </source>
</reference>
<sequence>MRSNFKLLVHAGAPTSHADDERYIAQARAYQALPEAAYSRIALSTDAASPHRSAHDQNVFDVRESSGGQRQRPIPVFLDDTQLAIGALDSQWLNAAALAPHGLRRAPANSTHPNTARQEDGQLTVTTTHRPDEDLTLQKHAEASSRREEVISATERAYSDQRSCQDHNDVTEGNSQLPSSYSLTDSEVSRARPASPQRSLSALDPVSATPEVLPEAAPPLLRAHSSPANVTTAATTDEPHTSVFRSRSIRPQNPPTALAKYTSHVTPALRLLEQDESVTVCYKPLSMTRQIDSLERGHWLVQCGGWPRNVEEEFWSTLETVVGNGSAGWGVWCSQESHDVISSQPPENPVGSPQFLPPLRVYCWGEVVKHVYLLLYVASNSKVRRLGLQWIDADGEVVVQMRSA</sequence>
<accession>A0A6J3MH08</accession>
<keyword evidence="2" id="KW-1185">Reference proteome</keyword>
<feature type="compositionally biased region" description="Polar residues" evidence="1">
    <location>
        <begin position="226"/>
        <end position="235"/>
    </location>
</feature>
<feature type="compositionally biased region" description="Basic and acidic residues" evidence="1">
    <location>
        <begin position="129"/>
        <end position="150"/>
    </location>
</feature>
<feature type="compositionally biased region" description="Basic and acidic residues" evidence="1">
    <location>
        <begin position="157"/>
        <end position="170"/>
    </location>
</feature>
<dbReference type="GeneID" id="54365113"/>